<keyword evidence="5 12" id="KW-0813">Transport</keyword>
<accession>A0A3B4A4A0</accession>
<dbReference type="InterPro" id="IPR008011">
    <property type="entry name" value="Complex1_LYR_dom"/>
</dbReference>
<comment type="function">
    <text evidence="11">Accessory subunit of the mitochondrial membrane respiratory chain NADH dehydrogenase (Complex I), that is believed to be not involved in catalysis. Required for proper complex I assembly. Complex I functions in the transfer of electrons from NADH to the respiratory chain. The immediate electron acceptor for the enzyme is believed to be ubiquinone.</text>
</comment>
<dbReference type="AlphaFoldDB" id="A0A3B4A4A0"/>
<comment type="function">
    <text evidence="12">Accessory subunit of the mitochondrial membrane respiratory chain NADH dehydrogenase (Complex I), that is believed to be not involved in catalysis. Complex I functions in the transfer of electrons from NADH to the respiratory chain. The immediate electron acceptor for the enzyme is believed to be ubiquinone.</text>
</comment>
<evidence type="ECO:0000256" key="3">
    <source>
        <dbReference type="ARBA" id="ARBA00011790"/>
    </source>
</evidence>
<evidence type="ECO:0000256" key="6">
    <source>
        <dbReference type="ARBA" id="ARBA00022660"/>
    </source>
</evidence>
<keyword evidence="6 12" id="KW-0679">Respiratory chain</keyword>
<dbReference type="GO" id="GO:0005743">
    <property type="term" value="C:mitochondrial inner membrane"/>
    <property type="evidence" value="ECO:0007669"/>
    <property type="project" value="UniProtKB-SubCell"/>
</dbReference>
<proteinExistence type="inferred from homology"/>
<reference evidence="14" key="1">
    <citation type="submission" date="2025-08" db="UniProtKB">
        <authorList>
            <consortium name="Ensembl"/>
        </authorList>
    </citation>
    <scope>IDENTIFICATION</scope>
</reference>
<keyword evidence="7 12" id="KW-0999">Mitochondrion inner membrane</keyword>
<dbReference type="PANTHER" id="PTHR12964:SF0">
    <property type="entry name" value="NADH DEHYDROGENASE [UBIQUINONE] 1 ALPHA SUBCOMPLEX SUBUNIT 6"/>
    <property type="match status" value="1"/>
</dbReference>
<dbReference type="Ensembl" id="ENSPMGT00000012332.1">
    <property type="protein sequence ID" value="ENSPMGP00000011550.1"/>
    <property type="gene ID" value="ENSPMGG00000009495.1"/>
</dbReference>
<reference evidence="14" key="2">
    <citation type="submission" date="2025-09" db="UniProtKB">
        <authorList>
            <consortium name="Ensembl"/>
        </authorList>
    </citation>
    <scope>IDENTIFICATION</scope>
</reference>
<evidence type="ECO:0000256" key="1">
    <source>
        <dbReference type="ARBA" id="ARBA00004443"/>
    </source>
</evidence>
<comment type="subunit">
    <text evidence="3">Mammalian complex I is composed of 45 different subunits.</text>
</comment>
<dbReference type="STRING" id="409849.ENSPMGP00000011550"/>
<dbReference type="InterPro" id="IPR016488">
    <property type="entry name" value="NADH_Ub_cplx-1_asu_su-6"/>
</dbReference>
<evidence type="ECO:0000256" key="4">
    <source>
        <dbReference type="ARBA" id="ARBA00016386"/>
    </source>
</evidence>
<comment type="similarity">
    <text evidence="2 12">Belongs to the complex I LYR family.</text>
</comment>
<dbReference type="GO" id="GO:0045271">
    <property type="term" value="C:respiratory chain complex I"/>
    <property type="evidence" value="ECO:0007669"/>
    <property type="project" value="InterPro"/>
</dbReference>
<protein>
    <recommendedName>
        <fullName evidence="4 12">NADH dehydrogenase [ubiquinone] 1 alpha subcomplex subunit 6</fullName>
    </recommendedName>
</protein>
<dbReference type="InterPro" id="IPR045299">
    <property type="entry name" value="Complex1_LYR_NDUFA6_LYRM6"/>
</dbReference>
<keyword evidence="8 12" id="KW-0249">Electron transport</keyword>
<keyword evidence="10 12" id="KW-0472">Membrane</keyword>
<evidence type="ECO:0000256" key="8">
    <source>
        <dbReference type="ARBA" id="ARBA00022982"/>
    </source>
</evidence>
<name>A0A3B4A4A0_9GOBI</name>
<dbReference type="CDD" id="cd20266">
    <property type="entry name" value="Complex1_LYR_NDUFA6_LYRM6"/>
    <property type="match status" value="1"/>
</dbReference>
<keyword evidence="15" id="KW-1185">Reference proteome</keyword>
<dbReference type="PANTHER" id="PTHR12964">
    <property type="entry name" value="NADH-UBIQUINONE OXIDOREDUCTASE B14 SUBUNIT"/>
    <property type="match status" value="1"/>
</dbReference>
<comment type="subcellular location">
    <subcellularLocation>
        <location evidence="1 12">Mitochondrion inner membrane</location>
        <topology evidence="1 12">Peripheral membrane protein</topology>
        <orientation evidence="1 12">Matrix side</orientation>
    </subcellularLocation>
</comment>
<evidence type="ECO:0000256" key="10">
    <source>
        <dbReference type="ARBA" id="ARBA00023136"/>
    </source>
</evidence>
<dbReference type="Pfam" id="PF05347">
    <property type="entry name" value="Complex1_LYR"/>
    <property type="match status" value="1"/>
</dbReference>
<feature type="domain" description="Complex 1 LYR protein" evidence="13">
    <location>
        <begin position="30"/>
        <end position="93"/>
    </location>
</feature>
<evidence type="ECO:0000313" key="14">
    <source>
        <dbReference type="Ensembl" id="ENSPMGP00000011550.1"/>
    </source>
</evidence>
<organism evidence="14 15">
    <name type="scientific">Periophthalmus magnuspinnatus</name>
    <dbReference type="NCBI Taxonomy" id="409849"/>
    <lineage>
        <taxon>Eukaryota</taxon>
        <taxon>Metazoa</taxon>
        <taxon>Chordata</taxon>
        <taxon>Craniata</taxon>
        <taxon>Vertebrata</taxon>
        <taxon>Euteleostomi</taxon>
        <taxon>Actinopterygii</taxon>
        <taxon>Neopterygii</taxon>
        <taxon>Teleostei</taxon>
        <taxon>Neoteleostei</taxon>
        <taxon>Acanthomorphata</taxon>
        <taxon>Gobiaria</taxon>
        <taxon>Gobiiformes</taxon>
        <taxon>Gobioidei</taxon>
        <taxon>Gobiidae</taxon>
        <taxon>Oxudercinae</taxon>
        <taxon>Periophthalmus</taxon>
    </lineage>
</organism>
<evidence type="ECO:0000259" key="13">
    <source>
        <dbReference type="Pfam" id="PF05347"/>
    </source>
</evidence>
<evidence type="ECO:0000313" key="15">
    <source>
        <dbReference type="Proteomes" id="UP000261520"/>
    </source>
</evidence>
<dbReference type="GO" id="GO:0006979">
    <property type="term" value="P:response to oxidative stress"/>
    <property type="evidence" value="ECO:0007669"/>
    <property type="project" value="TreeGrafter"/>
</dbReference>
<evidence type="ECO:0000256" key="5">
    <source>
        <dbReference type="ARBA" id="ARBA00022448"/>
    </source>
</evidence>
<keyword evidence="9 12" id="KW-0496">Mitochondrion</keyword>
<evidence type="ECO:0000256" key="9">
    <source>
        <dbReference type="ARBA" id="ARBA00023128"/>
    </source>
</evidence>
<evidence type="ECO:0000256" key="7">
    <source>
        <dbReference type="ARBA" id="ARBA00022792"/>
    </source>
</evidence>
<sequence length="129" mass="15136">MASTAATRAAAGAAKVVKPIFSRDLDEAKRRVRELYRAWYREVPNTVAMYQLDITTRQGRDKVRELFTKNKHVTDPRVIDMLVIKQGKMELQETIHVWKQKTHIMRFFAESEEPRPTDFLSKFYKGHDP</sequence>
<dbReference type="PIRSF" id="PIRSF006643">
    <property type="entry name" value="NDUA6"/>
    <property type="match status" value="1"/>
</dbReference>
<evidence type="ECO:0000256" key="11">
    <source>
        <dbReference type="ARBA" id="ARBA00046116"/>
    </source>
</evidence>
<evidence type="ECO:0000256" key="12">
    <source>
        <dbReference type="PIRNR" id="PIRNR006643"/>
    </source>
</evidence>
<dbReference type="Proteomes" id="UP000261520">
    <property type="component" value="Unplaced"/>
</dbReference>
<evidence type="ECO:0000256" key="2">
    <source>
        <dbReference type="ARBA" id="ARBA00009508"/>
    </source>
</evidence>